<dbReference type="EMBL" id="CAJFDH010000002">
    <property type="protein sequence ID" value="CAD5209977.1"/>
    <property type="molecule type" value="Genomic_DNA"/>
</dbReference>
<dbReference type="Proteomes" id="UP000614601">
    <property type="component" value="Unassembled WGS sequence"/>
</dbReference>
<feature type="transmembrane region" description="Helical" evidence="1">
    <location>
        <begin position="111"/>
        <end position="136"/>
    </location>
</feature>
<dbReference type="AlphaFoldDB" id="A0A811K3B6"/>
<feature type="transmembrane region" description="Helical" evidence="1">
    <location>
        <begin position="35"/>
        <end position="56"/>
    </location>
</feature>
<gene>
    <name evidence="2" type="ORF">BOKJ2_LOCUS2957</name>
</gene>
<feature type="transmembrane region" description="Helical" evidence="1">
    <location>
        <begin position="148"/>
        <end position="168"/>
    </location>
</feature>
<dbReference type="EMBL" id="CAJFCW020000002">
    <property type="protein sequence ID" value="CAG9090491.1"/>
    <property type="molecule type" value="Genomic_DNA"/>
</dbReference>
<keyword evidence="3" id="KW-1185">Reference proteome</keyword>
<feature type="transmembrane region" description="Helical" evidence="1">
    <location>
        <begin position="238"/>
        <end position="255"/>
    </location>
</feature>
<comment type="caution">
    <text evidence="2">The sequence shown here is derived from an EMBL/GenBank/DDBJ whole genome shotgun (WGS) entry which is preliminary data.</text>
</comment>
<evidence type="ECO:0000313" key="2">
    <source>
        <dbReference type="EMBL" id="CAD5209977.1"/>
    </source>
</evidence>
<keyword evidence="1" id="KW-1133">Transmembrane helix</keyword>
<name>A0A811K3B6_9BILA</name>
<reference evidence="2" key="1">
    <citation type="submission" date="2020-09" db="EMBL/GenBank/DDBJ databases">
        <authorList>
            <person name="Kikuchi T."/>
        </authorList>
    </citation>
    <scope>NUCLEOTIDE SEQUENCE</scope>
    <source>
        <strain evidence="2">SH1</strain>
    </source>
</reference>
<proteinExistence type="predicted"/>
<accession>A0A811K3B6</accession>
<dbReference type="OrthoDB" id="5780344at2759"/>
<keyword evidence="1" id="KW-0472">Membrane</keyword>
<evidence type="ECO:0000256" key="1">
    <source>
        <dbReference type="SAM" id="Phobius"/>
    </source>
</evidence>
<evidence type="ECO:0000313" key="3">
    <source>
        <dbReference type="Proteomes" id="UP000614601"/>
    </source>
</evidence>
<protein>
    <submittedName>
        <fullName evidence="2">Uncharacterized protein</fullName>
    </submittedName>
</protein>
<sequence>MTTTAECREQLERHLQKFREIADERVQDKIARWGVYLPAILSATIILCQTANTYIFGSFAYNFGQLYLLIDDYMRSTASMNVTLFNSSDLYKYKGQNFERINEIDLYHDQLWTLFVAEVIELVFPFINIIMFAWIIQDKKRHKLKSQLQVIYLLAPVLALVLSITQAFTIHVTLFDSMYTIRFLLSKLLAQLLEINASGRYPIEQYFGCEFINDDDIVKPPCAGTIHDQVVSNTTMNVVIGVHFIPIVIGIYLFLQNLQSSQTDHLFLYIESVDPVIMEKIAHDQLNGDEQKRRTLKDTVKEMLMEWNVRFIPKRIFDLQMGVERRHRRSSVSSAHELGHTVL</sequence>
<dbReference type="Proteomes" id="UP000783686">
    <property type="component" value="Unassembled WGS sequence"/>
</dbReference>
<keyword evidence="1" id="KW-0812">Transmembrane</keyword>
<organism evidence="2 3">
    <name type="scientific">Bursaphelenchus okinawaensis</name>
    <dbReference type="NCBI Taxonomy" id="465554"/>
    <lineage>
        <taxon>Eukaryota</taxon>
        <taxon>Metazoa</taxon>
        <taxon>Ecdysozoa</taxon>
        <taxon>Nematoda</taxon>
        <taxon>Chromadorea</taxon>
        <taxon>Rhabditida</taxon>
        <taxon>Tylenchina</taxon>
        <taxon>Tylenchomorpha</taxon>
        <taxon>Aphelenchoidea</taxon>
        <taxon>Aphelenchoididae</taxon>
        <taxon>Bursaphelenchus</taxon>
    </lineage>
</organism>